<evidence type="ECO:0000256" key="4">
    <source>
        <dbReference type="ARBA" id="ARBA00022490"/>
    </source>
</evidence>
<feature type="domain" description="RecX first three-helical" evidence="8">
    <location>
        <begin position="67"/>
        <end position="104"/>
    </location>
</feature>
<dbReference type="NCBIfam" id="NF010733">
    <property type="entry name" value="PRK14135.1"/>
    <property type="match status" value="1"/>
</dbReference>
<dbReference type="Pfam" id="PF21982">
    <property type="entry name" value="RecX_HTH1"/>
    <property type="match status" value="1"/>
</dbReference>
<dbReference type="Gene3D" id="1.10.10.10">
    <property type="entry name" value="Winged helix-like DNA-binding domain superfamily/Winged helix DNA-binding domain"/>
    <property type="match status" value="4"/>
</dbReference>
<dbReference type="GO" id="GO:0006282">
    <property type="term" value="P:regulation of DNA repair"/>
    <property type="evidence" value="ECO:0007669"/>
    <property type="project" value="UniProtKB-UniRule"/>
</dbReference>
<protein>
    <recommendedName>
        <fullName evidence="3 5">Regulatory protein RecX</fullName>
    </recommendedName>
</protein>
<dbReference type="Pfam" id="PF02631">
    <property type="entry name" value="RecX_HTH2"/>
    <property type="match status" value="1"/>
</dbReference>
<dbReference type="Pfam" id="PF21981">
    <property type="entry name" value="RecX_HTH3"/>
    <property type="match status" value="2"/>
</dbReference>
<comment type="subcellular location">
    <subcellularLocation>
        <location evidence="1 5">Cytoplasm</location>
    </subcellularLocation>
</comment>
<dbReference type="InterPro" id="IPR036388">
    <property type="entry name" value="WH-like_DNA-bd_sf"/>
</dbReference>
<evidence type="ECO:0000313" key="9">
    <source>
        <dbReference type="EMBL" id="MCM3714372.1"/>
    </source>
</evidence>
<evidence type="ECO:0000259" key="7">
    <source>
        <dbReference type="Pfam" id="PF21981"/>
    </source>
</evidence>
<feature type="domain" description="RecX third three-helical" evidence="7">
    <location>
        <begin position="161"/>
        <end position="206"/>
    </location>
</feature>
<evidence type="ECO:0000256" key="1">
    <source>
        <dbReference type="ARBA" id="ARBA00004496"/>
    </source>
</evidence>
<dbReference type="Proteomes" id="UP001139179">
    <property type="component" value="Unassembled WGS sequence"/>
</dbReference>
<dbReference type="EMBL" id="JAMBOL010000007">
    <property type="protein sequence ID" value="MCM3714372.1"/>
    <property type="molecule type" value="Genomic_DNA"/>
</dbReference>
<name>A0A9X2DS10_9BACI</name>
<evidence type="ECO:0000259" key="8">
    <source>
        <dbReference type="Pfam" id="PF21982"/>
    </source>
</evidence>
<evidence type="ECO:0000313" key="10">
    <source>
        <dbReference type="Proteomes" id="UP001139179"/>
    </source>
</evidence>
<evidence type="ECO:0000256" key="2">
    <source>
        <dbReference type="ARBA" id="ARBA00009695"/>
    </source>
</evidence>
<organism evidence="9 10">
    <name type="scientific">Halalkalibacter oceani</name>
    <dbReference type="NCBI Taxonomy" id="1653776"/>
    <lineage>
        <taxon>Bacteria</taxon>
        <taxon>Bacillati</taxon>
        <taxon>Bacillota</taxon>
        <taxon>Bacilli</taxon>
        <taxon>Bacillales</taxon>
        <taxon>Bacillaceae</taxon>
        <taxon>Halalkalibacter</taxon>
    </lineage>
</organism>
<keyword evidence="10" id="KW-1185">Reference proteome</keyword>
<keyword evidence="4 5" id="KW-0963">Cytoplasm</keyword>
<dbReference type="InterPro" id="IPR003783">
    <property type="entry name" value="Regulatory_RecX"/>
</dbReference>
<comment type="similarity">
    <text evidence="2 5">Belongs to the RecX family.</text>
</comment>
<dbReference type="InterPro" id="IPR053924">
    <property type="entry name" value="RecX_HTH_2nd"/>
</dbReference>
<evidence type="ECO:0000259" key="6">
    <source>
        <dbReference type="Pfam" id="PF02631"/>
    </source>
</evidence>
<dbReference type="PANTHER" id="PTHR33602:SF1">
    <property type="entry name" value="REGULATORY PROTEIN RECX FAMILY PROTEIN"/>
    <property type="match status" value="1"/>
</dbReference>
<accession>A0A9X2DS10</accession>
<gene>
    <name evidence="5 9" type="primary">recX</name>
    <name evidence="9" type="ORF">M3202_09765</name>
</gene>
<reference evidence="9" key="1">
    <citation type="submission" date="2022-05" db="EMBL/GenBank/DDBJ databases">
        <title>Comparative Genomics of Spacecraft Associated Microbes.</title>
        <authorList>
            <person name="Tran M.T."/>
            <person name="Wright A."/>
            <person name="Seuylemezian A."/>
            <person name="Eisen J."/>
            <person name="Coil D."/>
        </authorList>
    </citation>
    <scope>NUCLEOTIDE SEQUENCE</scope>
    <source>
        <strain evidence="9">214.1.1</strain>
    </source>
</reference>
<feature type="domain" description="RecX second three-helical" evidence="6">
    <location>
        <begin position="113"/>
        <end position="154"/>
    </location>
</feature>
<sequence>MAAIITKITAQKRNKARYNLYLDRGSGEEYACSVDEDVLIKYHLRKGLEIQEEELIRLLEEDEMKKAYHLALHYLSYRMRSIAEVRDYLQKKEKKASDIEAVIANLLEQQLLNDGEFARAYIRSKKNSLLRGPFKLKQELLQKGVKADVVDEALMEFPPGEQQERIAAWLQKQQSRSPKLSEQAWRTKLANQLMSKGFTHEVITAAFQQVELTNSADEEWDAIMYQGEKLLRKYTKYEGWERQQRIKQALYRKGFSLEIIERFLTEQELK</sequence>
<proteinExistence type="inferred from homology"/>
<dbReference type="HAMAP" id="MF_01114">
    <property type="entry name" value="RecX"/>
    <property type="match status" value="1"/>
</dbReference>
<evidence type="ECO:0000256" key="5">
    <source>
        <dbReference type="HAMAP-Rule" id="MF_01114"/>
    </source>
</evidence>
<dbReference type="GO" id="GO:0005737">
    <property type="term" value="C:cytoplasm"/>
    <property type="evidence" value="ECO:0007669"/>
    <property type="project" value="UniProtKB-SubCell"/>
</dbReference>
<evidence type="ECO:0000256" key="3">
    <source>
        <dbReference type="ARBA" id="ARBA00018111"/>
    </source>
</evidence>
<comment type="function">
    <text evidence="5">Modulates RecA activity.</text>
</comment>
<dbReference type="AlphaFoldDB" id="A0A9X2DS10"/>
<comment type="caution">
    <text evidence="9">The sequence shown here is derived from an EMBL/GenBank/DDBJ whole genome shotgun (WGS) entry which is preliminary data.</text>
</comment>
<dbReference type="PANTHER" id="PTHR33602">
    <property type="entry name" value="REGULATORY PROTEIN RECX FAMILY PROTEIN"/>
    <property type="match status" value="1"/>
</dbReference>
<dbReference type="InterPro" id="IPR053926">
    <property type="entry name" value="RecX_HTH_1st"/>
</dbReference>
<dbReference type="RefSeq" id="WP_251223158.1">
    <property type="nucleotide sequence ID" value="NZ_JAMBOL010000007.1"/>
</dbReference>
<dbReference type="InterPro" id="IPR053925">
    <property type="entry name" value="RecX_HTH_3rd"/>
</dbReference>
<feature type="domain" description="RecX third three-helical" evidence="7">
    <location>
        <begin position="217"/>
        <end position="264"/>
    </location>
</feature>